<evidence type="ECO:0000256" key="1">
    <source>
        <dbReference type="PROSITE-ProRule" id="PRU00267"/>
    </source>
</evidence>
<gene>
    <name evidence="3" type="ORF">C2G38_2142541</name>
</gene>
<keyword evidence="1" id="KW-0238">DNA-binding</keyword>
<feature type="DNA-binding region" description="HMG box" evidence="1">
    <location>
        <begin position="52"/>
        <end position="124"/>
    </location>
</feature>
<dbReference type="Pfam" id="PF00505">
    <property type="entry name" value="HMG_box"/>
    <property type="match status" value="1"/>
</dbReference>
<dbReference type="Proteomes" id="UP000266673">
    <property type="component" value="Unassembled WGS sequence"/>
</dbReference>
<dbReference type="GO" id="GO:0005634">
    <property type="term" value="C:nucleus"/>
    <property type="evidence" value="ECO:0007669"/>
    <property type="project" value="UniProtKB-UniRule"/>
</dbReference>
<keyword evidence="1" id="KW-0539">Nucleus</keyword>
<dbReference type="InterPro" id="IPR009071">
    <property type="entry name" value="HMG_box_dom"/>
</dbReference>
<dbReference type="SUPFAM" id="SSF47095">
    <property type="entry name" value="HMG-box"/>
    <property type="match status" value="1"/>
</dbReference>
<name>A0A397V9F8_9GLOM</name>
<dbReference type="InterPro" id="IPR036910">
    <property type="entry name" value="HMG_box_dom_sf"/>
</dbReference>
<keyword evidence="4" id="KW-1185">Reference proteome</keyword>
<sequence>MALSKLNSNNSCGIPKDFDLFYVYNPDFRYDTFTLMSTKSTNQQKVKKNSSPPRPPNVFFLFKNCFMLEFKFQKPALFEKLSMPNLCKYAQEIWKNIPEEVKSKYSKFAAEAQSIHNELYPSYKYKPRKKKGRASSQEDNLIEQNIITFSSTNHLSKLNRNVYLPSSLMNLFPSEPTMIPIVPSSEESLFIPSLETSPETSPIIPSPIIHPSPEEINYGIPFSYETFDYNFWENMVILANQAMHDQSSI</sequence>
<evidence type="ECO:0000313" key="4">
    <source>
        <dbReference type="Proteomes" id="UP000266673"/>
    </source>
</evidence>
<comment type="caution">
    <text evidence="3">The sequence shown here is derived from an EMBL/GenBank/DDBJ whole genome shotgun (WGS) entry which is preliminary data.</text>
</comment>
<dbReference type="GO" id="GO:0003677">
    <property type="term" value="F:DNA binding"/>
    <property type="evidence" value="ECO:0007669"/>
    <property type="project" value="UniProtKB-UniRule"/>
</dbReference>
<dbReference type="AlphaFoldDB" id="A0A397V9F8"/>
<dbReference type="PROSITE" id="PS50118">
    <property type="entry name" value="HMG_BOX_2"/>
    <property type="match status" value="1"/>
</dbReference>
<feature type="domain" description="HMG box" evidence="2">
    <location>
        <begin position="52"/>
        <end position="124"/>
    </location>
</feature>
<accession>A0A397V9F8</accession>
<dbReference type="EMBL" id="QKWP01000598">
    <property type="protein sequence ID" value="RIB17549.1"/>
    <property type="molecule type" value="Genomic_DNA"/>
</dbReference>
<protein>
    <recommendedName>
        <fullName evidence="2">HMG box domain-containing protein</fullName>
    </recommendedName>
</protein>
<dbReference type="Gene3D" id="1.10.30.10">
    <property type="entry name" value="High mobility group box domain"/>
    <property type="match status" value="1"/>
</dbReference>
<proteinExistence type="predicted"/>
<dbReference type="OrthoDB" id="6247875at2759"/>
<organism evidence="3 4">
    <name type="scientific">Gigaspora rosea</name>
    <dbReference type="NCBI Taxonomy" id="44941"/>
    <lineage>
        <taxon>Eukaryota</taxon>
        <taxon>Fungi</taxon>
        <taxon>Fungi incertae sedis</taxon>
        <taxon>Mucoromycota</taxon>
        <taxon>Glomeromycotina</taxon>
        <taxon>Glomeromycetes</taxon>
        <taxon>Diversisporales</taxon>
        <taxon>Gigasporaceae</taxon>
        <taxon>Gigaspora</taxon>
    </lineage>
</organism>
<evidence type="ECO:0000259" key="2">
    <source>
        <dbReference type="PROSITE" id="PS50118"/>
    </source>
</evidence>
<reference evidence="3 4" key="1">
    <citation type="submission" date="2018-06" db="EMBL/GenBank/DDBJ databases">
        <title>Comparative genomics reveals the genomic features of Rhizophagus irregularis, R. cerebriforme, R. diaphanum and Gigaspora rosea, and their symbiotic lifestyle signature.</title>
        <authorList>
            <person name="Morin E."/>
            <person name="San Clemente H."/>
            <person name="Chen E.C.H."/>
            <person name="De La Providencia I."/>
            <person name="Hainaut M."/>
            <person name="Kuo A."/>
            <person name="Kohler A."/>
            <person name="Murat C."/>
            <person name="Tang N."/>
            <person name="Roy S."/>
            <person name="Loubradou J."/>
            <person name="Henrissat B."/>
            <person name="Grigoriev I.V."/>
            <person name="Corradi N."/>
            <person name="Roux C."/>
            <person name="Martin F.M."/>
        </authorList>
    </citation>
    <scope>NUCLEOTIDE SEQUENCE [LARGE SCALE GENOMIC DNA]</scope>
    <source>
        <strain evidence="3 4">DAOM 194757</strain>
    </source>
</reference>
<evidence type="ECO:0000313" key="3">
    <source>
        <dbReference type="EMBL" id="RIB17549.1"/>
    </source>
</evidence>